<protein>
    <submittedName>
        <fullName evidence="1">Uncharacterized protein</fullName>
    </submittedName>
</protein>
<dbReference type="Proteomes" id="UP000821845">
    <property type="component" value="Chromosome 3"/>
</dbReference>
<gene>
    <name evidence="1" type="ORF">HPB50_020588</name>
</gene>
<evidence type="ECO:0000313" key="2">
    <source>
        <dbReference type="Proteomes" id="UP000821845"/>
    </source>
</evidence>
<sequence>MRLHAQSVGGGGGERAEGENIAQQEPGALLKESAEREQSAKAKPNNSKIVAESRGHDEGRSKRRLDELASAAVMTSRNSRLVEPCHDYRFAKLLHRSPKKAEQHIVAVLSF</sequence>
<accession>A0ACB7SRW3</accession>
<keyword evidence="2" id="KW-1185">Reference proteome</keyword>
<name>A0ACB7SRW3_HYAAI</name>
<proteinExistence type="predicted"/>
<comment type="caution">
    <text evidence="1">The sequence shown here is derived from an EMBL/GenBank/DDBJ whole genome shotgun (WGS) entry which is preliminary data.</text>
</comment>
<organism evidence="1 2">
    <name type="scientific">Hyalomma asiaticum</name>
    <name type="common">Tick</name>
    <dbReference type="NCBI Taxonomy" id="266040"/>
    <lineage>
        <taxon>Eukaryota</taxon>
        <taxon>Metazoa</taxon>
        <taxon>Ecdysozoa</taxon>
        <taxon>Arthropoda</taxon>
        <taxon>Chelicerata</taxon>
        <taxon>Arachnida</taxon>
        <taxon>Acari</taxon>
        <taxon>Parasitiformes</taxon>
        <taxon>Ixodida</taxon>
        <taxon>Ixodoidea</taxon>
        <taxon>Ixodidae</taxon>
        <taxon>Hyalomminae</taxon>
        <taxon>Hyalomma</taxon>
    </lineage>
</organism>
<evidence type="ECO:0000313" key="1">
    <source>
        <dbReference type="EMBL" id="KAH6936681.1"/>
    </source>
</evidence>
<dbReference type="EMBL" id="CM023483">
    <property type="protein sequence ID" value="KAH6936681.1"/>
    <property type="molecule type" value="Genomic_DNA"/>
</dbReference>
<reference evidence="1" key="1">
    <citation type="submission" date="2020-05" db="EMBL/GenBank/DDBJ databases">
        <title>Large-scale comparative analyses of tick genomes elucidate their genetic diversity and vector capacities.</title>
        <authorList>
            <person name="Jia N."/>
            <person name="Wang J."/>
            <person name="Shi W."/>
            <person name="Du L."/>
            <person name="Sun Y."/>
            <person name="Zhan W."/>
            <person name="Jiang J."/>
            <person name="Wang Q."/>
            <person name="Zhang B."/>
            <person name="Ji P."/>
            <person name="Sakyi L.B."/>
            <person name="Cui X."/>
            <person name="Yuan T."/>
            <person name="Jiang B."/>
            <person name="Yang W."/>
            <person name="Lam T.T.-Y."/>
            <person name="Chang Q."/>
            <person name="Ding S."/>
            <person name="Wang X."/>
            <person name="Zhu J."/>
            <person name="Ruan X."/>
            <person name="Zhao L."/>
            <person name="Wei J."/>
            <person name="Que T."/>
            <person name="Du C."/>
            <person name="Cheng J."/>
            <person name="Dai P."/>
            <person name="Han X."/>
            <person name="Huang E."/>
            <person name="Gao Y."/>
            <person name="Liu J."/>
            <person name="Shao H."/>
            <person name="Ye R."/>
            <person name="Li L."/>
            <person name="Wei W."/>
            <person name="Wang X."/>
            <person name="Wang C."/>
            <person name="Yang T."/>
            <person name="Huo Q."/>
            <person name="Li W."/>
            <person name="Guo W."/>
            <person name="Chen H."/>
            <person name="Zhou L."/>
            <person name="Ni X."/>
            <person name="Tian J."/>
            <person name="Zhou Y."/>
            <person name="Sheng Y."/>
            <person name="Liu T."/>
            <person name="Pan Y."/>
            <person name="Xia L."/>
            <person name="Li J."/>
            <person name="Zhao F."/>
            <person name="Cao W."/>
        </authorList>
    </citation>
    <scope>NUCLEOTIDE SEQUENCE</scope>
    <source>
        <strain evidence="1">Hyas-2018</strain>
    </source>
</reference>